<feature type="transmembrane region" description="Helical" evidence="1">
    <location>
        <begin position="65"/>
        <end position="87"/>
    </location>
</feature>
<organism evidence="2 3">
    <name type="scientific">Thermothielavioides terrestris (strain ATCC 38088 / NRRL 8126)</name>
    <name type="common">Thielavia terrestris</name>
    <dbReference type="NCBI Taxonomy" id="578455"/>
    <lineage>
        <taxon>Eukaryota</taxon>
        <taxon>Fungi</taxon>
        <taxon>Dikarya</taxon>
        <taxon>Ascomycota</taxon>
        <taxon>Pezizomycotina</taxon>
        <taxon>Sordariomycetes</taxon>
        <taxon>Sordariomycetidae</taxon>
        <taxon>Sordariales</taxon>
        <taxon>Chaetomiaceae</taxon>
        <taxon>Thermothielavioides</taxon>
        <taxon>Thermothielavioides terrestris</taxon>
    </lineage>
</organism>
<feature type="transmembrane region" description="Helical" evidence="1">
    <location>
        <begin position="112"/>
        <end position="131"/>
    </location>
</feature>
<dbReference type="EMBL" id="CP003010">
    <property type="protein sequence ID" value="AEO66810.1"/>
    <property type="molecule type" value="Genomic_DNA"/>
</dbReference>
<dbReference type="HOGENOM" id="CLU_1797790_0_0_1"/>
<dbReference type="AlphaFoldDB" id="G2R3K0"/>
<name>G2R3K0_THETT</name>
<keyword evidence="3" id="KW-1185">Reference proteome</keyword>
<keyword evidence="1" id="KW-0472">Membrane</keyword>
<accession>G2R3K0</accession>
<dbReference type="KEGG" id="ttt:THITE_2088288"/>
<proteinExistence type="predicted"/>
<dbReference type="GeneID" id="11518003"/>
<dbReference type="RefSeq" id="XP_003653146.1">
    <property type="nucleotide sequence ID" value="XM_003653098.1"/>
</dbReference>
<keyword evidence="1" id="KW-0812">Transmembrane</keyword>
<dbReference type="Proteomes" id="UP000008181">
    <property type="component" value="Chromosome 2"/>
</dbReference>
<dbReference type="STRING" id="578455.G2R3K0"/>
<gene>
    <name evidence="2" type="ORF">THITE_2088288</name>
</gene>
<sequence length="144" mass="15814">MEQIYFRATMVVLWFGSNRYTPTSTCALPKGKGRTCCPTWSTGWPATCRAPRTASGRCCRAAYDAGFYAVTYALLVNAVNALAYWPVDRLGRPEPDLARDMAVLAYMGPKEVPLAALVLAAIKTAYLLFFASPRSSRQVLFGCL</sequence>
<evidence type="ECO:0000313" key="3">
    <source>
        <dbReference type="Proteomes" id="UP000008181"/>
    </source>
</evidence>
<reference evidence="2 3" key="1">
    <citation type="journal article" date="2011" name="Nat. Biotechnol.">
        <title>Comparative genomic analysis of the thermophilic biomass-degrading fungi Myceliophthora thermophila and Thielavia terrestris.</title>
        <authorList>
            <person name="Berka R.M."/>
            <person name="Grigoriev I.V."/>
            <person name="Otillar R."/>
            <person name="Salamov A."/>
            <person name="Grimwood J."/>
            <person name="Reid I."/>
            <person name="Ishmael N."/>
            <person name="John T."/>
            <person name="Darmond C."/>
            <person name="Moisan M.-C."/>
            <person name="Henrissat B."/>
            <person name="Coutinho P.M."/>
            <person name="Lombard V."/>
            <person name="Natvig D.O."/>
            <person name="Lindquist E."/>
            <person name="Schmutz J."/>
            <person name="Lucas S."/>
            <person name="Harris P."/>
            <person name="Powlowski J."/>
            <person name="Bellemare A."/>
            <person name="Taylor D."/>
            <person name="Butler G."/>
            <person name="de Vries R.P."/>
            <person name="Allijn I.E."/>
            <person name="van den Brink J."/>
            <person name="Ushinsky S."/>
            <person name="Storms R."/>
            <person name="Powell A.J."/>
            <person name="Paulsen I.T."/>
            <person name="Elbourne L.D.H."/>
            <person name="Baker S.E."/>
            <person name="Magnuson J."/>
            <person name="LaBoissiere S."/>
            <person name="Clutterbuck A.J."/>
            <person name="Martinez D."/>
            <person name="Wogulis M."/>
            <person name="de Leon A.L."/>
            <person name="Rey M.W."/>
            <person name="Tsang A."/>
        </authorList>
    </citation>
    <scope>NUCLEOTIDE SEQUENCE [LARGE SCALE GENOMIC DNA]</scope>
    <source>
        <strain evidence="3">ATCC 38088 / NRRL 8126</strain>
    </source>
</reference>
<keyword evidence="1" id="KW-1133">Transmembrane helix</keyword>
<evidence type="ECO:0000256" key="1">
    <source>
        <dbReference type="SAM" id="Phobius"/>
    </source>
</evidence>
<evidence type="ECO:0000313" key="2">
    <source>
        <dbReference type="EMBL" id="AEO66810.1"/>
    </source>
</evidence>
<protein>
    <submittedName>
        <fullName evidence="2">Uncharacterized protein</fullName>
    </submittedName>
</protein>